<dbReference type="EMBL" id="JAOAOG010000127">
    <property type="protein sequence ID" value="KAJ6247244.1"/>
    <property type="molecule type" value="Genomic_DNA"/>
</dbReference>
<evidence type="ECO:0000313" key="5">
    <source>
        <dbReference type="EMBL" id="KAJ6247244.1"/>
    </source>
</evidence>
<evidence type="ECO:0000259" key="4">
    <source>
        <dbReference type="PROSITE" id="PS50010"/>
    </source>
</evidence>
<dbReference type="SUPFAM" id="SSF48065">
    <property type="entry name" value="DBL homology domain (DH-domain)"/>
    <property type="match status" value="1"/>
</dbReference>
<feature type="compositionally biased region" description="Basic and acidic residues" evidence="3">
    <location>
        <begin position="749"/>
        <end position="776"/>
    </location>
</feature>
<dbReference type="InterPro" id="IPR052124">
    <property type="entry name" value="Rab9_kelch_effector"/>
</dbReference>
<feature type="region of interest" description="Disordered" evidence="3">
    <location>
        <begin position="749"/>
        <end position="845"/>
    </location>
</feature>
<evidence type="ECO:0000256" key="3">
    <source>
        <dbReference type="SAM" id="MobiDB-lite"/>
    </source>
</evidence>
<dbReference type="Pfam" id="PF24681">
    <property type="entry name" value="Kelch_KLHDC2_KLHL20_DRC7"/>
    <property type="match status" value="1"/>
</dbReference>
<protein>
    <submittedName>
        <fullName evidence="5">Faciogenital dysplasia protein</fullName>
    </submittedName>
</protein>
<dbReference type="PROSITE" id="PS50096">
    <property type="entry name" value="IQ"/>
    <property type="match status" value="1"/>
</dbReference>
<proteinExistence type="predicted"/>
<feature type="compositionally biased region" description="Basic and acidic residues" evidence="3">
    <location>
        <begin position="827"/>
        <end position="845"/>
    </location>
</feature>
<dbReference type="PROSITE" id="PS50010">
    <property type="entry name" value="DH_2"/>
    <property type="match status" value="1"/>
</dbReference>
<dbReference type="CDD" id="cd00160">
    <property type="entry name" value="RhoGEF"/>
    <property type="match status" value="1"/>
</dbReference>
<organism evidence="5 6">
    <name type="scientific">Anaeramoeba flamelloides</name>
    <dbReference type="NCBI Taxonomy" id="1746091"/>
    <lineage>
        <taxon>Eukaryota</taxon>
        <taxon>Metamonada</taxon>
        <taxon>Anaeramoebidae</taxon>
        <taxon>Anaeramoeba</taxon>
    </lineage>
</organism>
<feature type="compositionally biased region" description="Polar residues" evidence="3">
    <location>
        <begin position="1"/>
        <end position="15"/>
    </location>
</feature>
<keyword evidence="2" id="KW-0677">Repeat</keyword>
<dbReference type="InterPro" id="IPR035899">
    <property type="entry name" value="DBL_dom_sf"/>
</dbReference>
<accession>A0ABQ8YS40</accession>
<feature type="region of interest" description="Disordered" evidence="3">
    <location>
        <begin position="936"/>
        <end position="1031"/>
    </location>
</feature>
<dbReference type="SUPFAM" id="SSF117281">
    <property type="entry name" value="Kelch motif"/>
    <property type="match status" value="1"/>
</dbReference>
<gene>
    <name evidence="5" type="ORF">M0813_18771</name>
</gene>
<feature type="compositionally biased region" description="Low complexity" evidence="3">
    <location>
        <begin position="936"/>
        <end position="959"/>
    </location>
</feature>
<dbReference type="InterPro" id="IPR011993">
    <property type="entry name" value="PH-like_dom_sf"/>
</dbReference>
<dbReference type="SUPFAM" id="SSF50729">
    <property type="entry name" value="PH domain-like"/>
    <property type="match status" value="1"/>
</dbReference>
<keyword evidence="1" id="KW-0880">Kelch repeat</keyword>
<dbReference type="Pfam" id="PF00621">
    <property type="entry name" value="RhoGEF"/>
    <property type="match status" value="1"/>
</dbReference>
<feature type="domain" description="DH" evidence="4">
    <location>
        <begin position="100"/>
        <end position="282"/>
    </location>
</feature>
<feature type="compositionally biased region" description="Basic and acidic residues" evidence="3">
    <location>
        <begin position="976"/>
        <end position="985"/>
    </location>
</feature>
<feature type="compositionally biased region" description="Basic and acidic residues" evidence="3">
    <location>
        <begin position="1140"/>
        <end position="1154"/>
    </location>
</feature>
<feature type="compositionally biased region" description="Polar residues" evidence="3">
    <location>
        <begin position="1009"/>
        <end position="1031"/>
    </location>
</feature>
<dbReference type="Gene3D" id="1.20.900.10">
    <property type="entry name" value="Dbl homology (DH) domain"/>
    <property type="match status" value="1"/>
</dbReference>
<dbReference type="InterPro" id="IPR015915">
    <property type="entry name" value="Kelch-typ_b-propeller"/>
</dbReference>
<dbReference type="InterPro" id="IPR000219">
    <property type="entry name" value="DH_dom"/>
</dbReference>
<dbReference type="InterPro" id="IPR001849">
    <property type="entry name" value="PH_domain"/>
</dbReference>
<feature type="compositionally biased region" description="Basic residues" evidence="3">
    <location>
        <begin position="777"/>
        <end position="794"/>
    </location>
</feature>
<reference evidence="5" key="1">
    <citation type="submission" date="2022-08" db="EMBL/GenBank/DDBJ databases">
        <title>Novel sulfate-reducing endosymbionts in the free-living metamonad Anaeramoeba.</title>
        <authorList>
            <person name="Jerlstrom-Hultqvist J."/>
            <person name="Cepicka I."/>
            <person name="Gallot-Lavallee L."/>
            <person name="Salas-Leiva D."/>
            <person name="Curtis B.A."/>
            <person name="Zahonova K."/>
            <person name="Pipaliya S."/>
            <person name="Dacks J."/>
            <person name="Roger A.J."/>
        </authorList>
    </citation>
    <scope>NUCLEOTIDE SEQUENCE</scope>
    <source>
        <strain evidence="5">Schooner1</strain>
    </source>
</reference>
<feature type="compositionally biased region" description="Basic residues" evidence="3">
    <location>
        <begin position="805"/>
        <end position="826"/>
    </location>
</feature>
<feature type="region of interest" description="Disordered" evidence="3">
    <location>
        <begin position="1"/>
        <end position="41"/>
    </location>
</feature>
<sequence>MSNDINVNEPNQKPNASLKIKKGSDQDFVEDSEKSDVFSSEEEYEAKNCYNKKQTTSKSFTKTTNNKKVTKNVLHLQNVVRGFFLRKCVSKNKDYKRALKKSYLIQELIETEKTYVTHLKNIVIEFLFPLRNQKILDQTNIQQVFNNIESIYGLNSRLYDDLIKRQVNLSTLQWADIFSHFVPFLKLYSEFISNYNNSLSAISRNIKKNPKFAKFLKQSYDLQKLKGLKLSDLLITPIQRIPRYVLLIQGVVESMDKNHQERTKFQTVLEKLLEVANYVNKSKSHSDNLKKLVNLQIKTEGSDINLNLVSGRKLIMENHLIEKDHPTPTKSWGILFNDLFISGTKIAEGNFEARLILPIDSIKLQNINSFSGPKNSFQLSFCKRNFFFFADNYLHKERWLSKINEVINEIEIQRKSLLSRTLWTKIKTTGLKPPPLHWSKGCIYKEHFYVYGGKTQNQFPNLETNKLYRISLQNKNWEIVTTEEGEVPSPRFGHTMSLVGNTIIIFGGTNGKKRFGDLHLFSVEESIWSNNPETYGDHPSARSGHSASVIGNQLWIFGGRSQNGQFLNDLFCFDHETYIWYQLEIDGNIPSPRAWHVSNFVDEQLIIFGGGSISKTFDDVWVYELRSEKWYEADVKGREPQPRYAHSSVKIGNRIWYFGGVSAFDEDIPTTILDMETATWDYVNEDGDCPLIRSRHISSIFDEEKEQILLFSGEYEGGYSNEFYILDTHYKKGMIDLKNQLNNDKIEEMETSKIDEDEKENEFKTEGQEEIKEEKLYKKKKEKNINHKQKQKQKQKQEKSNNLKNRQKSQKRKILKRVKSKKKLKMKKNDKPSPQKKETFELGKNRNETIRKLELQSKKHLLLTSGSKMGDNLQADSKGVSRRNRRSYTLRAPRSTKKQDFKLQIPNKKLPPIPKFQNFSYLGNINFNGNVNLNKNHNSVVKKSGNNNIKKSENNNIKKNYNDKKNSEKSAPPKRIINETPKKNLTDLPKTNNQLNNKNKNGQSLNKPKNLSNNGTKTENNFSTPKNTNNQRIFQKSYSIDFQRKRNTIELHGFNLLKLKQQQQQQQQPPQQKQKQKQKQKQPPRIPIRKHTRHKSQYNIKKKTNIFHKKNFSSDILILPSNNIENSNLYRNKIQNPKESSNDKNFHAKDLKQSKEKKKKKKRFRFIKKKKKN</sequence>
<feature type="region of interest" description="Disordered" evidence="3">
    <location>
        <begin position="1060"/>
        <end position="1103"/>
    </location>
</feature>
<feature type="region of interest" description="Disordered" evidence="3">
    <location>
        <begin position="865"/>
        <end position="898"/>
    </location>
</feature>
<feature type="region of interest" description="Disordered" evidence="3">
    <location>
        <begin position="1132"/>
        <end position="1173"/>
    </location>
</feature>
<comment type="caution">
    <text evidence="5">The sequence shown here is derived from an EMBL/GenBank/DDBJ whole genome shotgun (WGS) entry which is preliminary data.</text>
</comment>
<keyword evidence="6" id="KW-1185">Reference proteome</keyword>
<dbReference type="Gene3D" id="2.120.10.80">
    <property type="entry name" value="Kelch-type beta propeller"/>
    <property type="match status" value="1"/>
</dbReference>
<dbReference type="SMART" id="SM00325">
    <property type="entry name" value="RhoGEF"/>
    <property type="match status" value="1"/>
</dbReference>
<dbReference type="SMART" id="SM00233">
    <property type="entry name" value="PH"/>
    <property type="match status" value="1"/>
</dbReference>
<dbReference type="Proteomes" id="UP001150062">
    <property type="component" value="Unassembled WGS sequence"/>
</dbReference>
<evidence type="ECO:0000256" key="2">
    <source>
        <dbReference type="ARBA" id="ARBA00022737"/>
    </source>
</evidence>
<evidence type="ECO:0000256" key="1">
    <source>
        <dbReference type="ARBA" id="ARBA00022441"/>
    </source>
</evidence>
<feature type="compositionally biased region" description="Low complexity" evidence="3">
    <location>
        <begin position="990"/>
        <end position="1007"/>
    </location>
</feature>
<dbReference type="Gene3D" id="2.30.29.30">
    <property type="entry name" value="Pleckstrin-homology domain (PH domain)/Phosphotyrosine-binding domain (PTB)"/>
    <property type="match status" value="1"/>
</dbReference>
<feature type="compositionally biased region" description="Basic residues" evidence="3">
    <location>
        <begin position="1074"/>
        <end position="1103"/>
    </location>
</feature>
<dbReference type="PANTHER" id="PTHR46647">
    <property type="entry name" value="RAB9 EFFECTOR PROTEIN WITH KELCH MOTIFS"/>
    <property type="match status" value="1"/>
</dbReference>
<evidence type="ECO:0000313" key="6">
    <source>
        <dbReference type="Proteomes" id="UP001150062"/>
    </source>
</evidence>
<dbReference type="PANTHER" id="PTHR46647:SF1">
    <property type="entry name" value="RAB9 EFFECTOR PROTEIN WITH KELCH MOTIFS"/>
    <property type="match status" value="1"/>
</dbReference>
<feature type="compositionally biased region" description="Basic residues" evidence="3">
    <location>
        <begin position="1155"/>
        <end position="1173"/>
    </location>
</feature>
<name>A0ABQ8YS40_9EUKA</name>
<feature type="compositionally biased region" description="Low complexity" evidence="3">
    <location>
        <begin position="1060"/>
        <end position="1073"/>
    </location>
</feature>